<keyword evidence="3" id="KW-1185">Reference proteome</keyword>
<name>A0A6I3J0K3_9ACTN</name>
<organism evidence="2 3">
    <name type="scientific">Nocardioides marmotae</name>
    <dbReference type="NCBI Taxonomy" id="2663857"/>
    <lineage>
        <taxon>Bacteria</taxon>
        <taxon>Bacillati</taxon>
        <taxon>Actinomycetota</taxon>
        <taxon>Actinomycetes</taxon>
        <taxon>Propionibacteriales</taxon>
        <taxon>Nocardioidaceae</taxon>
        <taxon>Nocardioides</taxon>
    </lineage>
</organism>
<feature type="domain" description="Cupin type-2" evidence="1">
    <location>
        <begin position="66"/>
        <end position="114"/>
    </location>
</feature>
<dbReference type="AlphaFoldDB" id="A0A6I3J0K3"/>
<dbReference type="SUPFAM" id="SSF51182">
    <property type="entry name" value="RmlC-like cupins"/>
    <property type="match status" value="1"/>
</dbReference>
<dbReference type="InterPro" id="IPR011051">
    <property type="entry name" value="RmlC_Cupin_sf"/>
</dbReference>
<evidence type="ECO:0000313" key="3">
    <source>
        <dbReference type="Proteomes" id="UP000433406"/>
    </source>
</evidence>
<dbReference type="Gene3D" id="2.60.120.10">
    <property type="entry name" value="Jelly Rolls"/>
    <property type="match status" value="1"/>
</dbReference>
<evidence type="ECO:0000313" key="2">
    <source>
        <dbReference type="EMBL" id="MTB93726.1"/>
    </source>
</evidence>
<dbReference type="InterPro" id="IPR013096">
    <property type="entry name" value="Cupin_2"/>
</dbReference>
<comment type="caution">
    <text evidence="2">The sequence shown here is derived from an EMBL/GenBank/DDBJ whole genome shotgun (WGS) entry which is preliminary data.</text>
</comment>
<protein>
    <submittedName>
        <fullName evidence="2">Cupin domain-containing protein</fullName>
    </submittedName>
</protein>
<dbReference type="InterPro" id="IPR014710">
    <property type="entry name" value="RmlC-like_jellyroll"/>
</dbReference>
<evidence type="ECO:0000259" key="1">
    <source>
        <dbReference type="Pfam" id="PF07883"/>
    </source>
</evidence>
<proteinExistence type="predicted"/>
<gene>
    <name evidence="2" type="ORF">GGQ22_01385</name>
</gene>
<sequence length="177" mass="19608">MQTIIRSNSEQRSISVTAFDASRIYKLGPTESLRPSGPNGTGSRLLVGGAQSEGQYTFRYYRAEATMYPHTHEREDENVYVLSGNPTVVLGETTYELAPGDFLFMPHHVKHAIYTNDPWEGFSVSSPGYIFDEMMDDLANLIAADAATPEAMGEALKRGGITVHEGKWYGETPIVQR</sequence>
<reference evidence="2 3" key="1">
    <citation type="submission" date="2019-10" db="EMBL/GenBank/DDBJ databases">
        <title>Nocardioides novel species isolated from the excrement of Marmot.</title>
        <authorList>
            <person name="Zhang G."/>
        </authorList>
    </citation>
    <scope>NUCLEOTIDE SEQUENCE [LARGE SCALE GENOMIC DNA]</scope>
    <source>
        <strain evidence="3">zg-579</strain>
    </source>
</reference>
<dbReference type="Proteomes" id="UP000433406">
    <property type="component" value="Unassembled WGS sequence"/>
</dbReference>
<dbReference type="EMBL" id="WLCI01000002">
    <property type="protein sequence ID" value="MTB93726.1"/>
    <property type="molecule type" value="Genomic_DNA"/>
</dbReference>
<dbReference type="Pfam" id="PF07883">
    <property type="entry name" value="Cupin_2"/>
    <property type="match status" value="1"/>
</dbReference>
<accession>A0A6I3J0K3</accession>